<dbReference type="EMBL" id="MU277245">
    <property type="protein sequence ID" value="KAI0057600.1"/>
    <property type="molecule type" value="Genomic_DNA"/>
</dbReference>
<evidence type="ECO:0000313" key="2">
    <source>
        <dbReference type="Proteomes" id="UP000814140"/>
    </source>
</evidence>
<accession>A0ACB8SNS2</accession>
<proteinExistence type="predicted"/>
<gene>
    <name evidence="1" type="ORF">BV25DRAFT_1994892</name>
</gene>
<comment type="caution">
    <text evidence="1">The sequence shown here is derived from an EMBL/GenBank/DDBJ whole genome shotgun (WGS) entry which is preliminary data.</text>
</comment>
<organism evidence="1 2">
    <name type="scientific">Artomyces pyxidatus</name>
    <dbReference type="NCBI Taxonomy" id="48021"/>
    <lineage>
        <taxon>Eukaryota</taxon>
        <taxon>Fungi</taxon>
        <taxon>Dikarya</taxon>
        <taxon>Basidiomycota</taxon>
        <taxon>Agaricomycotina</taxon>
        <taxon>Agaricomycetes</taxon>
        <taxon>Russulales</taxon>
        <taxon>Auriscalpiaceae</taxon>
        <taxon>Artomyces</taxon>
    </lineage>
</organism>
<sequence>MRIPIFACSISHDERSPSGLRWRTQLPLFPNLTAYSFTPLSPLKLLSSIRFFTALVDVLLQCRSLTDVAWHFSVTSIIAPIILRLTQVRNLTIDCLTATALLEWHNHIDLVNKLEGLHILNLEKLIPQHTPALSRSMSNLTRLTLGKHPWVSSSHLLTLLEGTPHLQHLDVHIDDYGPGSQAHSKAIDSLNGLGTSSTSIRNPGSEFTGLPQLKALVVRHNSISAELHFSRFLACIDTLAWKSELQSLEIDSAHGACTFNTTIAYLFAKHPTLRSFVASHIRVFSHEFLTVLNICPLLEYASFLAEKACVQRLLSLSENPTDSSFRGELEISGNWKLSTLKWRQR</sequence>
<reference evidence="1" key="1">
    <citation type="submission" date="2021-03" db="EMBL/GenBank/DDBJ databases">
        <authorList>
            <consortium name="DOE Joint Genome Institute"/>
            <person name="Ahrendt S."/>
            <person name="Looney B.P."/>
            <person name="Miyauchi S."/>
            <person name="Morin E."/>
            <person name="Drula E."/>
            <person name="Courty P.E."/>
            <person name="Chicoki N."/>
            <person name="Fauchery L."/>
            <person name="Kohler A."/>
            <person name="Kuo A."/>
            <person name="Labutti K."/>
            <person name="Pangilinan J."/>
            <person name="Lipzen A."/>
            <person name="Riley R."/>
            <person name="Andreopoulos W."/>
            <person name="He G."/>
            <person name="Johnson J."/>
            <person name="Barry K.W."/>
            <person name="Grigoriev I.V."/>
            <person name="Nagy L."/>
            <person name="Hibbett D."/>
            <person name="Henrissat B."/>
            <person name="Matheny P.B."/>
            <person name="Labbe J."/>
            <person name="Martin F."/>
        </authorList>
    </citation>
    <scope>NUCLEOTIDE SEQUENCE</scope>
    <source>
        <strain evidence="1">HHB10654</strain>
    </source>
</reference>
<reference evidence="1" key="2">
    <citation type="journal article" date="2022" name="New Phytol.">
        <title>Evolutionary transition to the ectomycorrhizal habit in the genomes of a hyperdiverse lineage of mushroom-forming fungi.</title>
        <authorList>
            <person name="Looney B."/>
            <person name="Miyauchi S."/>
            <person name="Morin E."/>
            <person name="Drula E."/>
            <person name="Courty P.E."/>
            <person name="Kohler A."/>
            <person name="Kuo A."/>
            <person name="LaButti K."/>
            <person name="Pangilinan J."/>
            <person name="Lipzen A."/>
            <person name="Riley R."/>
            <person name="Andreopoulos W."/>
            <person name="He G."/>
            <person name="Johnson J."/>
            <person name="Nolan M."/>
            <person name="Tritt A."/>
            <person name="Barry K.W."/>
            <person name="Grigoriev I.V."/>
            <person name="Nagy L.G."/>
            <person name="Hibbett D."/>
            <person name="Henrissat B."/>
            <person name="Matheny P.B."/>
            <person name="Labbe J."/>
            <person name="Martin F.M."/>
        </authorList>
    </citation>
    <scope>NUCLEOTIDE SEQUENCE</scope>
    <source>
        <strain evidence="1">HHB10654</strain>
    </source>
</reference>
<dbReference type="Proteomes" id="UP000814140">
    <property type="component" value="Unassembled WGS sequence"/>
</dbReference>
<name>A0ACB8SNS2_9AGAM</name>
<protein>
    <submittedName>
        <fullName evidence="1">Uncharacterized protein</fullName>
    </submittedName>
</protein>
<keyword evidence="2" id="KW-1185">Reference proteome</keyword>
<evidence type="ECO:0000313" key="1">
    <source>
        <dbReference type="EMBL" id="KAI0057600.1"/>
    </source>
</evidence>